<organism evidence="9 10">
    <name type="scientific">Effrenium voratum</name>
    <dbReference type="NCBI Taxonomy" id="2562239"/>
    <lineage>
        <taxon>Eukaryota</taxon>
        <taxon>Sar</taxon>
        <taxon>Alveolata</taxon>
        <taxon>Dinophyceae</taxon>
        <taxon>Suessiales</taxon>
        <taxon>Symbiodiniaceae</taxon>
        <taxon>Effrenium</taxon>
    </lineage>
</organism>
<dbReference type="SUPFAM" id="SSF103473">
    <property type="entry name" value="MFS general substrate transporter"/>
    <property type="match status" value="1"/>
</dbReference>
<dbReference type="InterPro" id="IPR039309">
    <property type="entry name" value="BT1"/>
</dbReference>
<feature type="chain" id="PRO_5041327413" evidence="8">
    <location>
        <begin position="17"/>
        <end position="318"/>
    </location>
</feature>
<keyword evidence="6 7" id="KW-0472">Membrane</keyword>
<comment type="similarity">
    <text evidence="2">Belongs to the major facilitator superfamily. Folate-biopterin transporter (TC 2.A.71) family.</text>
</comment>
<feature type="signal peptide" evidence="8">
    <location>
        <begin position="1"/>
        <end position="16"/>
    </location>
</feature>
<feature type="transmembrane region" description="Helical" evidence="7">
    <location>
        <begin position="252"/>
        <end position="278"/>
    </location>
</feature>
<feature type="transmembrane region" description="Helical" evidence="7">
    <location>
        <begin position="118"/>
        <end position="141"/>
    </location>
</feature>
<feature type="transmembrane region" description="Helical" evidence="7">
    <location>
        <begin position="184"/>
        <end position="203"/>
    </location>
</feature>
<evidence type="ECO:0000313" key="9">
    <source>
        <dbReference type="EMBL" id="CAJ1406788.1"/>
    </source>
</evidence>
<keyword evidence="3" id="KW-0813">Transport</keyword>
<evidence type="ECO:0000256" key="5">
    <source>
        <dbReference type="ARBA" id="ARBA00022989"/>
    </source>
</evidence>
<dbReference type="NCBIfam" id="TIGR00788">
    <property type="entry name" value="fbt"/>
    <property type="match status" value="1"/>
</dbReference>
<dbReference type="InterPro" id="IPR036259">
    <property type="entry name" value="MFS_trans_sf"/>
</dbReference>
<evidence type="ECO:0000256" key="2">
    <source>
        <dbReference type="ARBA" id="ARBA00007015"/>
    </source>
</evidence>
<evidence type="ECO:0000256" key="3">
    <source>
        <dbReference type="ARBA" id="ARBA00022448"/>
    </source>
</evidence>
<dbReference type="PANTHER" id="PTHR31585">
    <property type="entry name" value="FOLATE-BIOPTERIN TRANSPORTER 1, CHLOROPLASTIC"/>
    <property type="match status" value="1"/>
</dbReference>
<reference evidence="9" key="1">
    <citation type="submission" date="2023-08" db="EMBL/GenBank/DDBJ databases">
        <authorList>
            <person name="Chen Y."/>
            <person name="Shah S."/>
            <person name="Dougan E. K."/>
            <person name="Thang M."/>
            <person name="Chan C."/>
        </authorList>
    </citation>
    <scope>NUCLEOTIDE SEQUENCE</scope>
</reference>
<dbReference type="AlphaFoldDB" id="A0AA36JID5"/>
<evidence type="ECO:0000256" key="1">
    <source>
        <dbReference type="ARBA" id="ARBA00004141"/>
    </source>
</evidence>
<accession>A0AA36JID5</accession>
<keyword evidence="4 7" id="KW-0812">Transmembrane</keyword>
<dbReference type="Gene3D" id="1.20.1250.20">
    <property type="entry name" value="MFS general substrate transporter like domains"/>
    <property type="match status" value="1"/>
</dbReference>
<proteinExistence type="inferred from homology"/>
<evidence type="ECO:0000256" key="8">
    <source>
        <dbReference type="SAM" id="SignalP"/>
    </source>
</evidence>
<dbReference type="PANTHER" id="PTHR31585:SF0">
    <property type="entry name" value="FOLATE-BIOPTERIN TRANSPORTER 1, CHLOROPLASTIC"/>
    <property type="match status" value="1"/>
</dbReference>
<gene>
    <name evidence="9" type="ORF">EVOR1521_LOCUS28650</name>
</gene>
<keyword evidence="8" id="KW-0732">Signal</keyword>
<evidence type="ECO:0000256" key="7">
    <source>
        <dbReference type="SAM" id="Phobius"/>
    </source>
</evidence>
<sequence>MTLLFMVMGNFGIAFSDVVVDGLVVEKARDNPSLMGGLQSFSWACRGFGAILSAYFSGALLEMIGVQQVFAITACLPLLVVMAAVLIQESEAPEATNYSWEEAKQSMEKVWQVVSSPAVFPSVCFILAWQATPTAGSALFYFYTNELHFNPEFLGRSQLAGSLASFAGIVLYNRVFSTVPLRDYLFRIQSIAVLLGFLPLLLVTRSNLALGIPDQAFVLGDDVIQTVAGELAHMPILVMAAQLCPPGIEATLFALLMSLLNLASFVSSNLGALITHFLAVNESDFQSLPLLVLLCNLSGVLPLVLLPLIGGGSAKVRR</sequence>
<feature type="transmembrane region" description="Helical" evidence="7">
    <location>
        <begin position="68"/>
        <end position="87"/>
    </location>
</feature>
<dbReference type="Proteomes" id="UP001178507">
    <property type="component" value="Unassembled WGS sequence"/>
</dbReference>
<evidence type="ECO:0000313" key="10">
    <source>
        <dbReference type="Proteomes" id="UP001178507"/>
    </source>
</evidence>
<protein>
    <submittedName>
        <fullName evidence="9">Uncharacterized protein</fullName>
    </submittedName>
</protein>
<name>A0AA36JID5_9DINO</name>
<evidence type="ECO:0000256" key="4">
    <source>
        <dbReference type="ARBA" id="ARBA00022692"/>
    </source>
</evidence>
<evidence type="ECO:0000256" key="6">
    <source>
        <dbReference type="ARBA" id="ARBA00023136"/>
    </source>
</evidence>
<keyword evidence="5 7" id="KW-1133">Transmembrane helix</keyword>
<dbReference type="GO" id="GO:0016020">
    <property type="term" value="C:membrane"/>
    <property type="evidence" value="ECO:0007669"/>
    <property type="project" value="UniProtKB-SubCell"/>
</dbReference>
<dbReference type="InterPro" id="IPR004324">
    <property type="entry name" value="FBT"/>
</dbReference>
<dbReference type="Pfam" id="PF03092">
    <property type="entry name" value="BT1"/>
    <property type="match status" value="1"/>
</dbReference>
<comment type="subcellular location">
    <subcellularLocation>
        <location evidence="1">Membrane</location>
        <topology evidence="1">Multi-pass membrane protein</topology>
    </subcellularLocation>
</comment>
<comment type="caution">
    <text evidence="9">The sequence shown here is derived from an EMBL/GenBank/DDBJ whole genome shotgun (WGS) entry which is preliminary data.</text>
</comment>
<feature type="transmembrane region" description="Helical" evidence="7">
    <location>
        <begin position="290"/>
        <end position="309"/>
    </location>
</feature>
<keyword evidence="10" id="KW-1185">Reference proteome</keyword>
<dbReference type="CDD" id="cd17484">
    <property type="entry name" value="MFS_FBT"/>
    <property type="match status" value="1"/>
</dbReference>
<feature type="transmembrane region" description="Helical" evidence="7">
    <location>
        <begin position="153"/>
        <end position="172"/>
    </location>
</feature>
<dbReference type="EMBL" id="CAUJNA010003646">
    <property type="protein sequence ID" value="CAJ1406788.1"/>
    <property type="molecule type" value="Genomic_DNA"/>
</dbReference>